<comment type="similarity">
    <text evidence="5">Belongs to the NtaA/SnaA/DszA monooxygenase family.</text>
</comment>
<feature type="domain" description="Luciferase-like" evidence="6">
    <location>
        <begin position="23"/>
        <end position="219"/>
    </location>
</feature>
<evidence type="ECO:0000256" key="3">
    <source>
        <dbReference type="ARBA" id="ARBA00023002"/>
    </source>
</evidence>
<dbReference type="PANTHER" id="PTHR30011:SF16">
    <property type="entry name" value="C2H2 FINGER DOMAIN TRANSCRIPTION FACTOR (EUROFUNG)-RELATED"/>
    <property type="match status" value="1"/>
</dbReference>
<dbReference type="InterPro" id="IPR016215">
    <property type="entry name" value="NTA_MOA"/>
</dbReference>
<name>A0ABW4FP47_9PSEU</name>
<accession>A0ABW4FP47</accession>
<dbReference type="Proteomes" id="UP001597145">
    <property type="component" value="Unassembled WGS sequence"/>
</dbReference>
<dbReference type="PIRSF" id="PIRSF000337">
    <property type="entry name" value="NTA_MOA"/>
    <property type="match status" value="1"/>
</dbReference>
<proteinExistence type="inferred from homology"/>
<dbReference type="InterPro" id="IPR036661">
    <property type="entry name" value="Luciferase-like_sf"/>
</dbReference>
<dbReference type="Pfam" id="PF00296">
    <property type="entry name" value="Bac_luciferase"/>
    <property type="match status" value="1"/>
</dbReference>
<evidence type="ECO:0000313" key="7">
    <source>
        <dbReference type="EMBL" id="MFD1532375.1"/>
    </source>
</evidence>
<dbReference type="Gene3D" id="3.20.20.30">
    <property type="entry name" value="Luciferase-like domain"/>
    <property type="match status" value="1"/>
</dbReference>
<reference evidence="8" key="1">
    <citation type="journal article" date="2019" name="Int. J. Syst. Evol. Microbiol.">
        <title>The Global Catalogue of Microorganisms (GCM) 10K type strain sequencing project: providing services to taxonomists for standard genome sequencing and annotation.</title>
        <authorList>
            <consortium name="The Broad Institute Genomics Platform"/>
            <consortium name="The Broad Institute Genome Sequencing Center for Infectious Disease"/>
            <person name="Wu L."/>
            <person name="Ma J."/>
        </authorList>
    </citation>
    <scope>NUCLEOTIDE SEQUENCE [LARGE SCALE GENOMIC DNA]</scope>
    <source>
        <strain evidence="8">JCM 12165</strain>
    </source>
</reference>
<organism evidence="7 8">
    <name type="scientific">Pseudonocardia aurantiaca</name>
    <dbReference type="NCBI Taxonomy" id="75290"/>
    <lineage>
        <taxon>Bacteria</taxon>
        <taxon>Bacillati</taxon>
        <taxon>Actinomycetota</taxon>
        <taxon>Actinomycetes</taxon>
        <taxon>Pseudonocardiales</taxon>
        <taxon>Pseudonocardiaceae</taxon>
        <taxon>Pseudonocardia</taxon>
    </lineage>
</organism>
<dbReference type="SUPFAM" id="SSF51679">
    <property type="entry name" value="Bacterial luciferase-like"/>
    <property type="match status" value="1"/>
</dbReference>
<evidence type="ECO:0000256" key="4">
    <source>
        <dbReference type="ARBA" id="ARBA00023033"/>
    </source>
</evidence>
<gene>
    <name evidence="7" type="ORF">ACFSCY_23380</name>
</gene>
<dbReference type="InterPro" id="IPR051260">
    <property type="entry name" value="Diverse_substr_monoxygenases"/>
</dbReference>
<evidence type="ECO:0000313" key="8">
    <source>
        <dbReference type="Proteomes" id="UP001597145"/>
    </source>
</evidence>
<dbReference type="EMBL" id="JBHUCP010000018">
    <property type="protein sequence ID" value="MFD1532375.1"/>
    <property type="molecule type" value="Genomic_DNA"/>
</dbReference>
<comment type="caution">
    <text evidence="7">The sequence shown here is derived from an EMBL/GenBank/DDBJ whole genome shotgun (WGS) entry which is preliminary data.</text>
</comment>
<evidence type="ECO:0000256" key="5">
    <source>
        <dbReference type="ARBA" id="ARBA00033748"/>
    </source>
</evidence>
<keyword evidence="8" id="KW-1185">Reference proteome</keyword>
<dbReference type="InterPro" id="IPR011251">
    <property type="entry name" value="Luciferase-like_dom"/>
</dbReference>
<protein>
    <submittedName>
        <fullName evidence="7">LLM class flavin-dependent oxidoreductase</fullName>
    </submittedName>
</protein>
<keyword evidence="3" id="KW-0560">Oxidoreductase</keyword>
<dbReference type="PANTHER" id="PTHR30011">
    <property type="entry name" value="ALKANESULFONATE MONOOXYGENASE-RELATED"/>
    <property type="match status" value="1"/>
</dbReference>
<evidence type="ECO:0000259" key="6">
    <source>
        <dbReference type="Pfam" id="PF00296"/>
    </source>
</evidence>
<dbReference type="RefSeq" id="WP_343986670.1">
    <property type="nucleotide sequence ID" value="NZ_BAAAJG010000027.1"/>
</dbReference>
<evidence type="ECO:0000256" key="2">
    <source>
        <dbReference type="ARBA" id="ARBA00022643"/>
    </source>
</evidence>
<keyword evidence="4" id="KW-0503">Monooxygenase</keyword>
<keyword evidence="2" id="KW-0288">FMN</keyword>
<sequence>MPPPLHLAVELDGDGAHPAAWRRSRHTPEQSFVPGRVRQLVQHAENAGFTLATFDDSLLPPGGGVAGRIGAVERAAFAAASTSVLGLAPVVATTYTEPFHVASQLASLDFVSTGRAGWLVVTSPEPAVAAALGRPVVGGEAALRREARDAVLVNRDLWDSWEDDAAIRDVATGRYLDRTKLHYVDFVGETYSVKGPAIVPRPPQGQLVVFAPAGLLPTDQVDVELVTAADVAGVAAAGTGAGLRFAEVEVALDTAAAAAPDRLGALDAHAGRPATGRLRHVGSAAGLVALLTELARVADGVRLHPLVLDDDLQELSARVLPALFEAGVAARPVAGSTLRSTFGLPRPQNRFAAEEVSA</sequence>
<keyword evidence="1" id="KW-0285">Flavoprotein</keyword>
<evidence type="ECO:0000256" key="1">
    <source>
        <dbReference type="ARBA" id="ARBA00022630"/>
    </source>
</evidence>